<dbReference type="PROSITE" id="PS51257">
    <property type="entry name" value="PROKAR_LIPOPROTEIN"/>
    <property type="match status" value="1"/>
</dbReference>
<dbReference type="GO" id="GO:0016805">
    <property type="term" value="F:dipeptidase activity"/>
    <property type="evidence" value="ECO:0007669"/>
    <property type="project" value="UniProtKB-KW"/>
</dbReference>
<evidence type="ECO:0000313" key="3">
    <source>
        <dbReference type="EMBL" id="SSC12063.1"/>
    </source>
</evidence>
<comment type="catalytic activity">
    <reaction evidence="1">
        <text>an L-aminoacyl-L-amino acid + H2O = 2 an L-alpha-amino acid</text>
        <dbReference type="Rhea" id="RHEA:48940"/>
        <dbReference type="ChEBI" id="CHEBI:15377"/>
        <dbReference type="ChEBI" id="CHEBI:59869"/>
        <dbReference type="ChEBI" id="CHEBI:77460"/>
    </reaction>
</comment>
<dbReference type="KEGG" id="minf:MESINF_0614"/>
<name>A0A7Z7PQS4_9BACT</name>
<evidence type="ECO:0000313" key="4">
    <source>
        <dbReference type="Proteomes" id="UP000250796"/>
    </source>
</evidence>
<accession>A0A7Z7PQS4</accession>
<dbReference type="EC" id="3.4.-.-" evidence="1"/>
<feature type="chain" id="PRO_5030765556" description="Dipeptidase" evidence="2">
    <location>
        <begin position="20"/>
        <end position="533"/>
    </location>
</feature>
<keyword evidence="4" id="KW-1185">Reference proteome</keyword>
<proteinExistence type="inferred from homology"/>
<reference evidence="3 4" key="1">
    <citation type="submission" date="2017-01" db="EMBL/GenBank/DDBJ databases">
        <authorList>
            <person name="Erauso G."/>
        </authorList>
    </citation>
    <scope>NUCLEOTIDE SEQUENCE [LARGE SCALE GENOMIC DNA]</scope>
    <source>
        <strain evidence="3">MESINF1</strain>
    </source>
</reference>
<gene>
    <name evidence="3" type="ORF">MESINF_0614</name>
</gene>
<keyword evidence="2" id="KW-0732">Signal</keyword>
<dbReference type="PANTHER" id="PTHR12994:SF17">
    <property type="entry name" value="LD30995P"/>
    <property type="match status" value="1"/>
</dbReference>
<dbReference type="Proteomes" id="UP000250796">
    <property type="component" value="Chromosome MESINF"/>
</dbReference>
<sequence>MRRALLILLVFVFTYGAMAMACTSIMVGKAASVDGSTMVTHTCDGSYDARIQIIPGGVHAEGETVSIYKGLCQAGIPGRTVTYVGEIPQAPVTYTYFHIGYPFMNEHQIIMGETTWSGKREIRNAQGWMTIEQLQVLALQRAKTAREAIQIMGELAEKYGYGDGGEGLTIIDGEEAWLFEIGGPGPFWSPGSEEPGAVWVAQRIPDDHVLVHANRSRIGEIDLENTDYFMASSNVISLAVELNLWDPNSGEPFRFYEAYCNKTAFYNTRREWRVLDLLAPSLELDPWAERYPLSVKPDHLVSVEELMMIKRDHYEGTEFDLTQGLAAGPFGNPNRYATAANQRPAGVNYDGWERAISMFRCSYVIVGQARSWMPPAIGGVVWFGEDAPHSTVFIPFYAGITSVPPSFSQGARDYFDRTSAWWAFNHVSNLADLRYDVAIKIIQTEASKFEKEFLANQPSIEKAALVLYEDNPALAIDFLTTYSNNAANRVVDRWWKLADELIYTLNDGYVNGSTAGYPTWWLEAVGYGDTTRR</sequence>
<keyword evidence="1" id="KW-0224">Dipeptidase</keyword>
<dbReference type="InterPro" id="IPR005322">
    <property type="entry name" value="Peptidase_C69"/>
</dbReference>
<dbReference type="PANTHER" id="PTHR12994">
    <property type="entry name" value="SECERNIN"/>
    <property type="match status" value="1"/>
</dbReference>
<dbReference type="Pfam" id="PF03577">
    <property type="entry name" value="Peptidase_C69"/>
    <property type="match status" value="1"/>
</dbReference>
<dbReference type="GO" id="GO:0070004">
    <property type="term" value="F:cysteine-type exopeptidase activity"/>
    <property type="evidence" value="ECO:0007669"/>
    <property type="project" value="InterPro"/>
</dbReference>
<dbReference type="Gene3D" id="3.60.60.10">
    <property type="entry name" value="Penicillin V Acylase, Chain A"/>
    <property type="match status" value="1"/>
</dbReference>
<dbReference type="EMBL" id="LS974202">
    <property type="protein sequence ID" value="SSC12063.1"/>
    <property type="molecule type" value="Genomic_DNA"/>
</dbReference>
<organism evidence="3 4">
    <name type="scientific">Mesotoga infera</name>
    <dbReference type="NCBI Taxonomy" id="1236046"/>
    <lineage>
        <taxon>Bacteria</taxon>
        <taxon>Thermotogati</taxon>
        <taxon>Thermotogota</taxon>
        <taxon>Thermotogae</taxon>
        <taxon>Kosmotogales</taxon>
        <taxon>Kosmotogaceae</taxon>
        <taxon>Mesotoga</taxon>
    </lineage>
</organism>
<comment type="similarity">
    <text evidence="1">Belongs to the peptidase C69 family.</text>
</comment>
<evidence type="ECO:0000256" key="1">
    <source>
        <dbReference type="RuleBase" id="RU364089"/>
    </source>
</evidence>
<keyword evidence="1" id="KW-0645">Protease</keyword>
<dbReference type="AlphaFoldDB" id="A0A7Z7PQS4"/>
<protein>
    <recommendedName>
        <fullName evidence="1">Dipeptidase</fullName>
        <ecNumber evidence="1">3.4.-.-</ecNumber>
    </recommendedName>
</protein>
<evidence type="ECO:0000256" key="2">
    <source>
        <dbReference type="SAM" id="SignalP"/>
    </source>
</evidence>
<feature type="signal peptide" evidence="2">
    <location>
        <begin position="1"/>
        <end position="19"/>
    </location>
</feature>
<dbReference type="GO" id="GO:0006508">
    <property type="term" value="P:proteolysis"/>
    <property type="evidence" value="ECO:0007669"/>
    <property type="project" value="UniProtKB-KW"/>
</dbReference>
<keyword evidence="1" id="KW-0378">Hydrolase</keyword>